<organism evidence="1">
    <name type="scientific">Rhizophora mucronata</name>
    <name type="common">Asiatic mangrove</name>
    <dbReference type="NCBI Taxonomy" id="61149"/>
    <lineage>
        <taxon>Eukaryota</taxon>
        <taxon>Viridiplantae</taxon>
        <taxon>Streptophyta</taxon>
        <taxon>Embryophyta</taxon>
        <taxon>Tracheophyta</taxon>
        <taxon>Spermatophyta</taxon>
        <taxon>Magnoliopsida</taxon>
        <taxon>eudicotyledons</taxon>
        <taxon>Gunneridae</taxon>
        <taxon>Pentapetalae</taxon>
        <taxon>rosids</taxon>
        <taxon>fabids</taxon>
        <taxon>Malpighiales</taxon>
        <taxon>Rhizophoraceae</taxon>
        <taxon>Rhizophora</taxon>
    </lineage>
</organism>
<dbReference type="EMBL" id="GGEC01000554">
    <property type="protein sequence ID" value="MBW81037.1"/>
    <property type="molecule type" value="Transcribed_RNA"/>
</dbReference>
<evidence type="ECO:0000313" key="1">
    <source>
        <dbReference type="EMBL" id="MBW81037.1"/>
    </source>
</evidence>
<proteinExistence type="predicted"/>
<reference evidence="1" key="1">
    <citation type="submission" date="2018-02" db="EMBL/GenBank/DDBJ databases">
        <title>Rhizophora mucronata_Transcriptome.</title>
        <authorList>
            <person name="Meera S.P."/>
            <person name="Sreeshan A."/>
            <person name="Augustine A."/>
        </authorList>
    </citation>
    <scope>NUCLEOTIDE SEQUENCE</scope>
    <source>
        <tissue evidence="1">Leaf</tissue>
    </source>
</reference>
<dbReference type="AlphaFoldDB" id="A0A2P2IIN8"/>
<sequence length="92" mass="10678">MINIMSMFHSYVSLPAPVLFQCHTRGTEEGIYWEQAKQRPCERASVGMKGHITHFFSYASNEYSVSSTLSHNQLKTAMSKASCQTRRWQWQM</sequence>
<protein>
    <submittedName>
        <fullName evidence="1">Uncharacterized protein</fullName>
    </submittedName>
</protein>
<accession>A0A2P2IIN8</accession>
<name>A0A2P2IIN8_RHIMU</name>